<evidence type="ECO:0000313" key="3">
    <source>
        <dbReference type="EMBL" id="CAB3999402.1"/>
    </source>
</evidence>
<protein>
    <submittedName>
        <fullName evidence="3">Uncharacterized protein</fullName>
    </submittedName>
</protein>
<keyword evidence="1" id="KW-0175">Coiled coil</keyword>
<comment type="caution">
    <text evidence="3">The sequence shown here is derived from an EMBL/GenBank/DDBJ whole genome shotgun (WGS) entry which is preliminary data.</text>
</comment>
<feature type="coiled-coil region" evidence="1">
    <location>
        <begin position="42"/>
        <end position="80"/>
    </location>
</feature>
<evidence type="ECO:0000313" key="4">
    <source>
        <dbReference type="Proteomes" id="UP001152795"/>
    </source>
</evidence>
<gene>
    <name evidence="3" type="ORF">PACLA_8A046918</name>
</gene>
<accession>A0A6S7HYV8</accession>
<evidence type="ECO:0000256" key="2">
    <source>
        <dbReference type="SAM" id="MobiDB-lite"/>
    </source>
</evidence>
<proteinExistence type="predicted"/>
<keyword evidence="4" id="KW-1185">Reference proteome</keyword>
<dbReference type="EMBL" id="CACRXK020003578">
    <property type="protein sequence ID" value="CAB3999402.1"/>
    <property type="molecule type" value="Genomic_DNA"/>
</dbReference>
<reference evidence="3" key="1">
    <citation type="submission" date="2020-04" db="EMBL/GenBank/DDBJ databases">
        <authorList>
            <person name="Alioto T."/>
            <person name="Alioto T."/>
            <person name="Gomez Garrido J."/>
        </authorList>
    </citation>
    <scope>NUCLEOTIDE SEQUENCE</scope>
    <source>
        <strain evidence="3">A484AB</strain>
    </source>
</reference>
<organism evidence="3 4">
    <name type="scientific">Paramuricea clavata</name>
    <name type="common">Red gorgonian</name>
    <name type="synonym">Violescent sea-whip</name>
    <dbReference type="NCBI Taxonomy" id="317549"/>
    <lineage>
        <taxon>Eukaryota</taxon>
        <taxon>Metazoa</taxon>
        <taxon>Cnidaria</taxon>
        <taxon>Anthozoa</taxon>
        <taxon>Octocorallia</taxon>
        <taxon>Malacalcyonacea</taxon>
        <taxon>Plexauridae</taxon>
        <taxon>Paramuricea</taxon>
    </lineage>
</organism>
<evidence type="ECO:0000256" key="1">
    <source>
        <dbReference type="SAM" id="Coils"/>
    </source>
</evidence>
<feature type="region of interest" description="Disordered" evidence="2">
    <location>
        <begin position="191"/>
        <end position="228"/>
    </location>
</feature>
<sequence length="399" mass="48086">MEEDSQGQEAENVGIEEAFLLEKAELMQGFMEEEKRLEFAHREEINELVRGLEREKEKMKQVFEYEKQELRKNFDNEKDKIRREFQGEKHVLKQSFEDDRITLIRQHEDETSILKQAFEQEKEEIREGFEQQMKGREETFLLEKRNLEERLNVEIDRVAEIEGELKQILLTAFSQLGELYEEEGARIASEVATEQPEADQDVKTTPTAKSECRRSRGSASRASEERTEMGNILTKCRAAIEREFSLEMYEMEQRFRQQKNDLMEIFKLEKRDLERKTKREKREIEREFETRYAKQIQQERLKFDAAIQGYENDIALLKYQKERVEIEFSMEIEKLKLRHERQRVEVEKKVLREKRELKQLLETEYKVNLAQEKGRLEWFVRKLQGKQEFGQGNSIFRET</sequence>
<dbReference type="OrthoDB" id="5968697at2759"/>
<name>A0A6S7HYV8_PARCT</name>
<dbReference type="Proteomes" id="UP001152795">
    <property type="component" value="Unassembled WGS sequence"/>
</dbReference>
<feature type="coiled-coil region" evidence="1">
    <location>
        <begin position="256"/>
        <end position="363"/>
    </location>
</feature>
<feature type="coiled-coil region" evidence="1">
    <location>
        <begin position="104"/>
        <end position="164"/>
    </location>
</feature>
<dbReference type="AlphaFoldDB" id="A0A6S7HYV8"/>